<keyword evidence="5" id="KW-0479">Metal-binding</keyword>
<evidence type="ECO:0000256" key="2">
    <source>
        <dbReference type="ARBA" id="ARBA00004123"/>
    </source>
</evidence>
<comment type="similarity">
    <text evidence="3">Belongs to the HARBI1 family.</text>
</comment>
<gene>
    <name evidence="9" type="primary">SON</name>
    <name evidence="9" type="ORF">N1851_029253</name>
</gene>
<dbReference type="Proteomes" id="UP001174136">
    <property type="component" value="Unassembled WGS sequence"/>
</dbReference>
<protein>
    <submittedName>
        <fullName evidence="9">Protein SON</fullName>
    </submittedName>
</protein>
<evidence type="ECO:0000256" key="1">
    <source>
        <dbReference type="ARBA" id="ARBA00001968"/>
    </source>
</evidence>
<reference evidence="9" key="1">
    <citation type="journal article" date="2023" name="Front. Mar. Sci.">
        <title>A new Merluccius polli reference genome to investigate the effects of global change in West African waters.</title>
        <authorList>
            <person name="Mateo J.L."/>
            <person name="Blanco-Fernandez C."/>
            <person name="Garcia-Vazquez E."/>
            <person name="Machado-Schiaffino G."/>
        </authorList>
    </citation>
    <scope>NUCLEOTIDE SEQUENCE</scope>
    <source>
        <strain evidence="9">C29</strain>
        <tissue evidence="9">Fin</tissue>
    </source>
</reference>
<keyword evidence="10" id="KW-1185">Reference proteome</keyword>
<evidence type="ECO:0000256" key="7">
    <source>
        <dbReference type="ARBA" id="ARBA00023242"/>
    </source>
</evidence>
<dbReference type="PANTHER" id="PTHR22930:SF279">
    <property type="entry name" value="SIMILAR TO ENSANGP00000010363"/>
    <property type="match status" value="1"/>
</dbReference>
<keyword evidence="7" id="KW-0539">Nucleus</keyword>
<organism evidence="9 10">
    <name type="scientific">Merluccius polli</name>
    <name type="common">Benguela hake</name>
    <name type="synonym">Merluccius cadenati</name>
    <dbReference type="NCBI Taxonomy" id="89951"/>
    <lineage>
        <taxon>Eukaryota</taxon>
        <taxon>Metazoa</taxon>
        <taxon>Chordata</taxon>
        <taxon>Craniata</taxon>
        <taxon>Vertebrata</taxon>
        <taxon>Euteleostomi</taxon>
        <taxon>Actinopterygii</taxon>
        <taxon>Neopterygii</taxon>
        <taxon>Teleostei</taxon>
        <taxon>Neoteleostei</taxon>
        <taxon>Acanthomorphata</taxon>
        <taxon>Zeiogadaria</taxon>
        <taxon>Gadariae</taxon>
        <taxon>Gadiformes</taxon>
        <taxon>Gadoidei</taxon>
        <taxon>Merlucciidae</taxon>
        <taxon>Merluccius</taxon>
    </lineage>
</organism>
<evidence type="ECO:0000259" key="8">
    <source>
        <dbReference type="Pfam" id="PF13359"/>
    </source>
</evidence>
<dbReference type="EMBL" id="JAOPHQ010005520">
    <property type="protein sequence ID" value="KAK0134937.1"/>
    <property type="molecule type" value="Genomic_DNA"/>
</dbReference>
<keyword evidence="4" id="KW-0540">Nuclease</keyword>
<feature type="domain" description="DDE Tnp4" evidence="8">
    <location>
        <begin position="681"/>
        <end position="847"/>
    </location>
</feature>
<evidence type="ECO:0000256" key="4">
    <source>
        <dbReference type="ARBA" id="ARBA00022722"/>
    </source>
</evidence>
<evidence type="ECO:0000256" key="5">
    <source>
        <dbReference type="ARBA" id="ARBA00022723"/>
    </source>
</evidence>
<dbReference type="GO" id="GO:0046872">
    <property type="term" value="F:metal ion binding"/>
    <property type="evidence" value="ECO:0007669"/>
    <property type="project" value="UniProtKB-KW"/>
</dbReference>
<name>A0AA47M786_MERPO</name>
<evidence type="ECO:0000256" key="3">
    <source>
        <dbReference type="ARBA" id="ARBA00006958"/>
    </source>
</evidence>
<dbReference type="InterPro" id="IPR045249">
    <property type="entry name" value="HARBI1-like"/>
</dbReference>
<dbReference type="AlphaFoldDB" id="A0AA47M786"/>
<evidence type="ECO:0000313" key="9">
    <source>
        <dbReference type="EMBL" id="KAK0134937.1"/>
    </source>
</evidence>
<dbReference type="PANTHER" id="PTHR22930">
    <property type="match status" value="1"/>
</dbReference>
<accession>A0AA47M786</accession>
<dbReference type="GO" id="GO:0016787">
    <property type="term" value="F:hydrolase activity"/>
    <property type="evidence" value="ECO:0007669"/>
    <property type="project" value="UniProtKB-KW"/>
</dbReference>
<evidence type="ECO:0000256" key="6">
    <source>
        <dbReference type="ARBA" id="ARBA00022801"/>
    </source>
</evidence>
<keyword evidence="6" id="KW-0378">Hydrolase</keyword>
<comment type="cofactor">
    <cofactor evidence="1">
        <name>a divalent metal cation</name>
        <dbReference type="ChEBI" id="CHEBI:60240"/>
    </cofactor>
</comment>
<dbReference type="Pfam" id="PF13359">
    <property type="entry name" value="DDE_Tnp_4"/>
    <property type="match status" value="1"/>
</dbReference>
<comment type="caution">
    <text evidence="9">The sequence shown here is derived from an EMBL/GenBank/DDBJ whole genome shotgun (WGS) entry which is preliminary data.</text>
</comment>
<dbReference type="GO" id="GO:0004518">
    <property type="term" value="F:nuclease activity"/>
    <property type="evidence" value="ECO:0007669"/>
    <property type="project" value="UniProtKB-KW"/>
</dbReference>
<dbReference type="GO" id="GO:0005634">
    <property type="term" value="C:nucleus"/>
    <property type="evidence" value="ECO:0007669"/>
    <property type="project" value="UniProtKB-SubCell"/>
</dbReference>
<proteinExistence type="inferred from homology"/>
<sequence>MRYYSSPCDSSGTKSIFLIYIVPRDLRLRAHNQQNFSGGEALCDTSATLDTQTLYTQTLDTQTLYTQTLDTQTLYTQTRDTQTLYTQTLDTQTLYTQTLDTQTLDTQTLYTQTLDTQTLYTQTLYKQTLYTQTLDTQTLYTQTLCVHTDPTLYTQTLDTQTLYTQTLDTQTLYTQTLDTQTLDTQTLYTQTLDTQTLCTQTLDTQTLDTQTLDTQTLDTQTLYTQTLDTQTLDTQTLYTQTLDTQTLYTQTLCVHTDPGHTDPTLYTQTLDTQTLYTQTLDTQTLYTQTLDTQTLDTQTLYTQTLDTQTLCTQTLDTQTLYTQTLDTQTLDTQTLDTQTLYTQTLDTQTLDTQTLYTQTLDTQTLYTQTLCVHTDPGHTDPTLYTQTLVTQTLYTQTMDTQTLYTQTLDTQTLYTQTLDTQTLDTQTLYTQTLDTQTLYTQTLYTQTLDTQTLYTQTLDTQTLYTQTLDTQTLYTQTLDTQTLYTQTLYTQTLDTQTLYTQTLPSCQFSLSSTMAEITTIACLYLLWKRERRRNARRLWVHHINRSRTELGEFHRLLQELRLDDDRFQRYLRLTPAQFDDLLARIGARISRLDTNYRRSISASERLSICLRYLATGDSYRTIANSFRVGVSTVSGIIPDVATAIWDCLVEEFMAVPTTDGWRSIAGRFEERWNFPLCCGALDGKHVVVKAPAHSGSQFFNYKGTFSLVLLAVVDAEYCFRVIDVGGYGRTSDGGILANSAFGAALQSGTLQLPADLPLPGADHRGPQPHVFVADEAFPLRKNLMRPFPGRNLPRERRVFNYRLSRARLVVENAFGILSSQWRVYRRAFEVNVDVAEKCVKATCVLHNFLRRTTPPSALRGNIPVGEEDPLPGLGRVAANNSVREAIRIREAFTSFFSAEGTVPWQDNV</sequence>
<comment type="subcellular location">
    <subcellularLocation>
        <location evidence="2">Nucleus</location>
    </subcellularLocation>
</comment>
<dbReference type="InterPro" id="IPR027806">
    <property type="entry name" value="HARBI1_dom"/>
</dbReference>
<evidence type="ECO:0000313" key="10">
    <source>
        <dbReference type="Proteomes" id="UP001174136"/>
    </source>
</evidence>